<keyword evidence="3" id="KW-1185">Reference proteome</keyword>
<sequence>MAPLYAVGGAGHTMELRSDDTGGDATDQSLRTRSSTMAAIVLITVAGTLLVCIVSYFAIQYYRNPMNLSGFPIFGSLIRRRAARQAETRTDGRNESTQELNPSCRFSGVEEYHELRDIRIRATRPMAQHPRIQFPSRAYHRFADDVDTLPTYSPAPSYASSIPGSPRSVTHSSSMMSMVVEIDESSTVGRRYHHDRTRTTVTILPSQRLSHHMDEIGLVTSLPTEHGVQELGTRAQHERKGSQI</sequence>
<evidence type="ECO:0000313" key="2">
    <source>
        <dbReference type="EMBL" id="KAF2502378.1"/>
    </source>
</evidence>
<keyword evidence="1" id="KW-0472">Membrane</keyword>
<name>A0A6A6RBZ9_9PEZI</name>
<gene>
    <name evidence="2" type="ORF">BU16DRAFT_554440</name>
</gene>
<evidence type="ECO:0000256" key="1">
    <source>
        <dbReference type="SAM" id="Phobius"/>
    </source>
</evidence>
<dbReference type="AlphaFoldDB" id="A0A6A6RBZ9"/>
<keyword evidence="1" id="KW-1133">Transmembrane helix</keyword>
<accession>A0A6A6RBZ9</accession>
<protein>
    <submittedName>
        <fullName evidence="2">Uncharacterized protein</fullName>
    </submittedName>
</protein>
<feature type="transmembrane region" description="Helical" evidence="1">
    <location>
        <begin position="37"/>
        <end position="59"/>
    </location>
</feature>
<proteinExistence type="predicted"/>
<dbReference type="Proteomes" id="UP000799750">
    <property type="component" value="Unassembled WGS sequence"/>
</dbReference>
<dbReference type="EMBL" id="MU004181">
    <property type="protein sequence ID" value="KAF2502378.1"/>
    <property type="molecule type" value="Genomic_DNA"/>
</dbReference>
<reference evidence="2" key="1">
    <citation type="journal article" date="2020" name="Stud. Mycol.">
        <title>101 Dothideomycetes genomes: a test case for predicting lifestyles and emergence of pathogens.</title>
        <authorList>
            <person name="Haridas S."/>
            <person name="Albert R."/>
            <person name="Binder M."/>
            <person name="Bloem J."/>
            <person name="Labutti K."/>
            <person name="Salamov A."/>
            <person name="Andreopoulos B."/>
            <person name="Baker S."/>
            <person name="Barry K."/>
            <person name="Bills G."/>
            <person name="Bluhm B."/>
            <person name="Cannon C."/>
            <person name="Castanera R."/>
            <person name="Culley D."/>
            <person name="Daum C."/>
            <person name="Ezra D."/>
            <person name="Gonzalez J."/>
            <person name="Henrissat B."/>
            <person name="Kuo A."/>
            <person name="Liang C."/>
            <person name="Lipzen A."/>
            <person name="Lutzoni F."/>
            <person name="Magnuson J."/>
            <person name="Mondo S."/>
            <person name="Nolan M."/>
            <person name="Ohm R."/>
            <person name="Pangilinan J."/>
            <person name="Park H.-J."/>
            <person name="Ramirez L."/>
            <person name="Alfaro M."/>
            <person name="Sun H."/>
            <person name="Tritt A."/>
            <person name="Yoshinaga Y."/>
            <person name="Zwiers L.-H."/>
            <person name="Turgeon B."/>
            <person name="Goodwin S."/>
            <person name="Spatafora J."/>
            <person name="Crous P."/>
            <person name="Grigoriev I."/>
        </authorList>
    </citation>
    <scope>NUCLEOTIDE SEQUENCE</scope>
    <source>
        <strain evidence="2">CBS 269.34</strain>
    </source>
</reference>
<evidence type="ECO:0000313" key="3">
    <source>
        <dbReference type="Proteomes" id="UP000799750"/>
    </source>
</evidence>
<keyword evidence="1" id="KW-0812">Transmembrane</keyword>
<dbReference type="OrthoDB" id="10422086at2759"/>
<organism evidence="2 3">
    <name type="scientific">Lophium mytilinum</name>
    <dbReference type="NCBI Taxonomy" id="390894"/>
    <lineage>
        <taxon>Eukaryota</taxon>
        <taxon>Fungi</taxon>
        <taxon>Dikarya</taxon>
        <taxon>Ascomycota</taxon>
        <taxon>Pezizomycotina</taxon>
        <taxon>Dothideomycetes</taxon>
        <taxon>Pleosporomycetidae</taxon>
        <taxon>Mytilinidiales</taxon>
        <taxon>Mytilinidiaceae</taxon>
        <taxon>Lophium</taxon>
    </lineage>
</organism>